<name>A0ACD3QRK3_LARCR</name>
<accession>A0ACD3QRK3</accession>
<proteinExistence type="predicted"/>
<dbReference type="Proteomes" id="UP000793456">
    <property type="component" value="Chromosome XV"/>
</dbReference>
<sequence length="823" mass="93314">MHTFNREYSQVSSSASESKLSEMSASLMRDTSSSGLSTLTPSSTCPSLVEGHYDISPIVSKKGYLHFLEPHTSGWVKRFVVVRRPYVYLYRSERDSVERAVINLSSAKVEYSEDKQTLLRTPNTFAVCTEHRGILLQATNDKEMHDWLYAFNPLLAGTIRKKEAPAAVKPPTVNEQGQHGERQVVTSFNHLKPPERDLTPMSQMKSLKSLRQAGFTAVFTGQMKLDSEELLEEVPIVDVILADVDSLVPTHGEAGRPIAEWKRQVMVRQLQVRLQDEEEQRRQDMPNGYTQVDGWTYSQTHNAVLGPFGELLTEDDLVYLQQQIETVSLQKRCQAYELELTRLTEELRLILPDPVVNISLNKEVLQQMDAEGKMKQTLPVWCCRVSEIVKSMSLLVANLTQTTGERGERREVEGMMEEMGGLQGVRGNLKIDLGERMVQHGQETVATNGETSSGRRIPHIGMASAFSHRLENNSYSRARRERVEREIQQSGVSVRDLRSNFEGQIGGIYPFAGVVKGGQVVFGNSAGNNHNTKIGLSCVVSHCDPPKKLVPVLETTSLRKERIVVLFLSHWKKSAYAISVRAAKQSQGQEAVSRRVTVESPPQKITSMFQFCQQRGAVDKMLNSWRNKLELKKVRMSCLSSSKFSQNPPSRETYYPEQFLPDVDGVPVSHDSLTLDLFMLGYFHILEQELSPEERKMRHLLCFEVFDHVGSFPWEMVKDFHKAVLQEIQAGKRQWNDGFEDIKVRFFGDSRPCHCPSPSPSPSSLLLSDSRLVPKVIVQTATPDECCSDTDFSCFNNEDICKYIDRSFAFWKEKESELFDFEH</sequence>
<evidence type="ECO:0000313" key="1">
    <source>
        <dbReference type="EMBL" id="TMS09489.1"/>
    </source>
</evidence>
<dbReference type="EMBL" id="CM011688">
    <property type="protein sequence ID" value="TMS09489.1"/>
    <property type="molecule type" value="Genomic_DNA"/>
</dbReference>
<reference evidence="1" key="1">
    <citation type="submission" date="2018-11" db="EMBL/GenBank/DDBJ databases">
        <title>The sequence and de novo assembly of Larimichthys crocea genome using PacBio and Hi-C technologies.</title>
        <authorList>
            <person name="Xu P."/>
            <person name="Chen B."/>
            <person name="Zhou Z."/>
            <person name="Ke Q."/>
            <person name="Wu Y."/>
            <person name="Bai H."/>
            <person name="Pu F."/>
        </authorList>
    </citation>
    <scope>NUCLEOTIDE SEQUENCE</scope>
    <source>
        <tissue evidence="1">Muscle</tissue>
    </source>
</reference>
<protein>
    <submittedName>
        <fullName evidence="1">Uncharacterized protein</fullName>
    </submittedName>
</protein>
<organism evidence="1 2">
    <name type="scientific">Larimichthys crocea</name>
    <name type="common">Large yellow croaker</name>
    <name type="synonym">Pseudosciaena crocea</name>
    <dbReference type="NCBI Taxonomy" id="215358"/>
    <lineage>
        <taxon>Eukaryota</taxon>
        <taxon>Metazoa</taxon>
        <taxon>Chordata</taxon>
        <taxon>Craniata</taxon>
        <taxon>Vertebrata</taxon>
        <taxon>Euteleostomi</taxon>
        <taxon>Actinopterygii</taxon>
        <taxon>Neopterygii</taxon>
        <taxon>Teleostei</taxon>
        <taxon>Neoteleostei</taxon>
        <taxon>Acanthomorphata</taxon>
        <taxon>Eupercaria</taxon>
        <taxon>Sciaenidae</taxon>
        <taxon>Larimichthys</taxon>
    </lineage>
</organism>
<keyword evidence="2" id="KW-1185">Reference proteome</keyword>
<comment type="caution">
    <text evidence="1">The sequence shown here is derived from an EMBL/GenBank/DDBJ whole genome shotgun (WGS) entry which is preliminary data.</text>
</comment>
<evidence type="ECO:0000313" key="2">
    <source>
        <dbReference type="Proteomes" id="UP000793456"/>
    </source>
</evidence>
<gene>
    <name evidence="1" type="ORF">E3U43_002148</name>
</gene>